<sequence length="255" mass="27644">MMLRVTWPSKKKDIKHGIERIEPQRSSLRFPLLQVLISAGGSRECVIHRNSHLVFAQITIAIARTGASSTGRGPYQGRHGATEFHHGQIIVGFTCFTCNTTTTGQQRIVVLQIAPVVTAAQYVLLLLLLSSVQLESRACCCPPQIPDVAVSNEQLSAASELPVYVSSFAIFTCAGGHAGSSPPALHASVALKLSCRRFGSGSEAVFCRSLNFSDPPRTLITAEWRTGVVSRGDEAIECDFECWKRVANRLPLPAD</sequence>
<reference evidence="2" key="1">
    <citation type="submission" date="2014-01" db="EMBL/GenBank/DDBJ databases">
        <title>The Genome Sequence of Anopheles farauti FAR1 (V2).</title>
        <authorList>
            <consortium name="The Broad Institute Genomics Platform"/>
            <person name="Neafsey D.E."/>
            <person name="Besansky N."/>
            <person name="Howell P."/>
            <person name="Walton C."/>
            <person name="Young S.K."/>
            <person name="Zeng Q."/>
            <person name="Gargeya S."/>
            <person name="Fitzgerald M."/>
            <person name="Haas B."/>
            <person name="Abouelleil A."/>
            <person name="Allen A.W."/>
            <person name="Alvarado L."/>
            <person name="Arachchi H.M."/>
            <person name="Berlin A.M."/>
            <person name="Chapman S.B."/>
            <person name="Gainer-Dewar J."/>
            <person name="Goldberg J."/>
            <person name="Griggs A."/>
            <person name="Gujja S."/>
            <person name="Hansen M."/>
            <person name="Howarth C."/>
            <person name="Imamovic A."/>
            <person name="Ireland A."/>
            <person name="Larimer J."/>
            <person name="McCowan C."/>
            <person name="Murphy C."/>
            <person name="Pearson M."/>
            <person name="Poon T.W."/>
            <person name="Priest M."/>
            <person name="Roberts A."/>
            <person name="Saif S."/>
            <person name="Shea T."/>
            <person name="Sisk P."/>
            <person name="Sykes S."/>
            <person name="Wortman J."/>
            <person name="Nusbaum C."/>
            <person name="Birren B."/>
        </authorList>
    </citation>
    <scope>NUCLEOTIDE SEQUENCE [LARGE SCALE GENOMIC DNA]</scope>
    <source>
        <strain evidence="2">FAR1</strain>
    </source>
</reference>
<dbReference type="EMBL" id="AXCN02000717">
    <property type="status" value="NOT_ANNOTATED_CDS"/>
    <property type="molecule type" value="Genomic_DNA"/>
</dbReference>
<dbReference type="AlphaFoldDB" id="A0A182QK38"/>
<evidence type="ECO:0000313" key="2">
    <source>
        <dbReference type="Proteomes" id="UP000075886"/>
    </source>
</evidence>
<evidence type="ECO:0000313" key="1">
    <source>
        <dbReference type="EnsemblMetazoa" id="AFAF011861-PA"/>
    </source>
</evidence>
<name>A0A182QK38_9DIPT</name>
<organism evidence="1 2">
    <name type="scientific">Anopheles farauti</name>
    <dbReference type="NCBI Taxonomy" id="69004"/>
    <lineage>
        <taxon>Eukaryota</taxon>
        <taxon>Metazoa</taxon>
        <taxon>Ecdysozoa</taxon>
        <taxon>Arthropoda</taxon>
        <taxon>Hexapoda</taxon>
        <taxon>Insecta</taxon>
        <taxon>Pterygota</taxon>
        <taxon>Neoptera</taxon>
        <taxon>Endopterygota</taxon>
        <taxon>Diptera</taxon>
        <taxon>Nematocera</taxon>
        <taxon>Culicoidea</taxon>
        <taxon>Culicidae</taxon>
        <taxon>Anophelinae</taxon>
        <taxon>Anopheles</taxon>
    </lineage>
</organism>
<keyword evidence="2" id="KW-1185">Reference proteome</keyword>
<reference evidence="1" key="2">
    <citation type="submission" date="2020-05" db="UniProtKB">
        <authorList>
            <consortium name="EnsemblMetazoa"/>
        </authorList>
    </citation>
    <scope>IDENTIFICATION</scope>
    <source>
        <strain evidence="1">FAR1</strain>
    </source>
</reference>
<accession>A0A182QK38</accession>
<dbReference type="EnsemblMetazoa" id="AFAF011861-RA">
    <property type="protein sequence ID" value="AFAF011861-PA"/>
    <property type="gene ID" value="AFAF011861"/>
</dbReference>
<proteinExistence type="predicted"/>
<protein>
    <submittedName>
        <fullName evidence="1">Uncharacterized protein</fullName>
    </submittedName>
</protein>
<dbReference type="Proteomes" id="UP000075886">
    <property type="component" value="Unassembled WGS sequence"/>
</dbReference>
<dbReference type="VEuPathDB" id="VectorBase:AFAF011861"/>